<keyword evidence="4" id="KW-0433">Leucine-rich repeat</keyword>
<dbReference type="PANTHER" id="PTHR48061:SF50">
    <property type="entry name" value="LEUCINE-RICH REPEAT-CONTAINING N-TERMINAL PLANT-TYPE DOMAIN-CONTAINING PROTEIN"/>
    <property type="match status" value="1"/>
</dbReference>
<keyword evidence="10" id="KW-0675">Receptor</keyword>
<evidence type="ECO:0000256" key="8">
    <source>
        <dbReference type="ARBA" id="ARBA00022989"/>
    </source>
</evidence>
<dbReference type="PANTHER" id="PTHR48061">
    <property type="entry name" value="LEUCINE-RICH REPEAT RECEPTOR PROTEIN KINASE EMS1-LIKE-RELATED"/>
    <property type="match status" value="1"/>
</dbReference>
<reference evidence="15 16" key="1">
    <citation type="journal article" date="2009" name="Nat. Genet.">
        <title>The genome of the cucumber, Cucumis sativus L.</title>
        <authorList>
            <person name="Huang S."/>
            <person name="Li R."/>
            <person name="Zhang Z."/>
            <person name="Li L."/>
            <person name="Gu X."/>
            <person name="Fan W."/>
            <person name="Lucas W.J."/>
            <person name="Wang X."/>
            <person name="Xie B."/>
            <person name="Ni P."/>
            <person name="Ren Y."/>
            <person name="Zhu H."/>
            <person name="Li J."/>
            <person name="Lin K."/>
            <person name="Jin W."/>
            <person name="Fei Z."/>
            <person name="Li G."/>
            <person name="Staub J."/>
            <person name="Kilian A."/>
            <person name="van der Vossen E.A."/>
            <person name="Wu Y."/>
            <person name="Guo J."/>
            <person name="He J."/>
            <person name="Jia Z."/>
            <person name="Ren Y."/>
            <person name="Tian G."/>
            <person name="Lu Y."/>
            <person name="Ruan J."/>
            <person name="Qian W."/>
            <person name="Wang M."/>
            <person name="Huang Q."/>
            <person name="Li B."/>
            <person name="Xuan Z."/>
            <person name="Cao J."/>
            <person name="Asan"/>
            <person name="Wu Z."/>
            <person name="Zhang J."/>
            <person name="Cai Q."/>
            <person name="Bai Y."/>
            <person name="Zhao B."/>
            <person name="Han Y."/>
            <person name="Li Y."/>
            <person name="Li X."/>
            <person name="Wang S."/>
            <person name="Shi Q."/>
            <person name="Liu S."/>
            <person name="Cho W.K."/>
            <person name="Kim J.Y."/>
            <person name="Xu Y."/>
            <person name="Heller-Uszynska K."/>
            <person name="Miao H."/>
            <person name="Cheng Z."/>
            <person name="Zhang S."/>
            <person name="Wu J."/>
            <person name="Yang Y."/>
            <person name="Kang H."/>
            <person name="Li M."/>
            <person name="Liang H."/>
            <person name="Ren X."/>
            <person name="Shi Z."/>
            <person name="Wen M."/>
            <person name="Jian M."/>
            <person name="Yang H."/>
            <person name="Zhang G."/>
            <person name="Yang Z."/>
            <person name="Chen R."/>
            <person name="Liu S."/>
            <person name="Li J."/>
            <person name="Ma L."/>
            <person name="Liu H."/>
            <person name="Zhou Y."/>
            <person name="Zhao J."/>
            <person name="Fang X."/>
            <person name="Li G."/>
            <person name="Fang L."/>
            <person name="Li Y."/>
            <person name="Liu D."/>
            <person name="Zheng H."/>
            <person name="Zhang Y."/>
            <person name="Qin N."/>
            <person name="Li Z."/>
            <person name="Yang G."/>
            <person name="Yang S."/>
            <person name="Bolund L."/>
            <person name="Kristiansen K."/>
            <person name="Zheng H."/>
            <person name="Li S."/>
            <person name="Zhang X."/>
            <person name="Yang H."/>
            <person name="Wang J."/>
            <person name="Sun R."/>
            <person name="Zhang B."/>
            <person name="Jiang S."/>
            <person name="Wang J."/>
            <person name="Du Y."/>
            <person name="Li S."/>
        </authorList>
    </citation>
    <scope>NUCLEOTIDE SEQUENCE [LARGE SCALE GENOMIC DNA]</scope>
    <source>
        <strain evidence="16">cv. 9930</strain>
    </source>
</reference>
<dbReference type="Gramene" id="KGN46289">
    <property type="protein sequence ID" value="KGN46289"/>
    <property type="gene ID" value="Csa_6G080320"/>
</dbReference>
<evidence type="ECO:0000256" key="3">
    <source>
        <dbReference type="ARBA" id="ARBA00022475"/>
    </source>
</evidence>
<accession>A0A0A0KBR2</accession>
<dbReference type="OMA" id="GHYIEME"/>
<evidence type="ECO:0000256" key="9">
    <source>
        <dbReference type="ARBA" id="ARBA00023136"/>
    </source>
</evidence>
<evidence type="ECO:0000256" key="11">
    <source>
        <dbReference type="ARBA" id="ARBA00023180"/>
    </source>
</evidence>
<dbReference type="FunFam" id="3.80.10.10:FF:000111">
    <property type="entry name" value="LRR receptor-like serine/threonine-protein kinase ERECTA"/>
    <property type="match status" value="1"/>
</dbReference>
<reference evidence="15 16" key="4">
    <citation type="journal article" date="2011" name="BMC Genomics">
        <title>RNA-Seq improves annotation of protein-coding genes in the cucumber genome.</title>
        <authorList>
            <person name="Li Z."/>
            <person name="Zhang Z."/>
            <person name="Yan P."/>
            <person name="Huang S."/>
            <person name="Fei Z."/>
            <person name="Lin K."/>
        </authorList>
    </citation>
    <scope>NUCLEOTIDE SEQUENCE [LARGE SCALE GENOMIC DNA]</scope>
    <source>
        <strain evidence="16">cv. 9930</strain>
    </source>
</reference>
<evidence type="ECO:0000256" key="4">
    <source>
        <dbReference type="ARBA" id="ARBA00022614"/>
    </source>
</evidence>
<evidence type="ECO:0000259" key="14">
    <source>
        <dbReference type="Pfam" id="PF08263"/>
    </source>
</evidence>
<protein>
    <recommendedName>
        <fullName evidence="14">Leucine-rich repeat-containing N-terminal plant-type domain-containing protein</fullName>
    </recommendedName>
</protein>
<evidence type="ECO:0000256" key="7">
    <source>
        <dbReference type="ARBA" id="ARBA00022737"/>
    </source>
</evidence>
<feature type="signal peptide" evidence="13">
    <location>
        <begin position="1"/>
        <end position="19"/>
    </location>
</feature>
<evidence type="ECO:0000256" key="5">
    <source>
        <dbReference type="ARBA" id="ARBA00022692"/>
    </source>
</evidence>
<keyword evidence="11" id="KW-0325">Glycoprotein</keyword>
<keyword evidence="6 13" id="KW-0732">Signal</keyword>
<keyword evidence="3" id="KW-1003">Cell membrane</keyword>
<dbReference type="EMBL" id="CM002927">
    <property type="protein sequence ID" value="KGN46289.1"/>
    <property type="molecule type" value="Genomic_DNA"/>
</dbReference>
<dbReference type="InterPro" id="IPR001611">
    <property type="entry name" value="Leu-rich_rpt"/>
</dbReference>
<feature type="domain" description="Leucine-rich repeat-containing N-terminal plant-type" evidence="14">
    <location>
        <begin position="31"/>
        <end position="79"/>
    </location>
</feature>
<dbReference type="Proteomes" id="UP000029981">
    <property type="component" value="Chromosome 6"/>
</dbReference>
<dbReference type="Pfam" id="PF13855">
    <property type="entry name" value="LRR_8"/>
    <property type="match status" value="1"/>
</dbReference>
<sequence length="1020" mass="113867">MFYFFLLFLFLSNISLTVSSQHHHHHLLLCHPQQSLALLQFKNAFSLGAPSSYCSKSYPRTTTWNESTDCCLWDGVECDDQGQGHVVALHLGCSLLQGTLHPNSTLFTLSHLQTLNLSSNNFSGSPFSPQFGILSNLRVLDLSRSFFKGHVPLQISHLSKLVSLHLFYNFDLTFSNMVMNQLVLNLTNLRDLGLAHTNLSHIIPTSNFMNFSLSLESLDLSYSYLSGNFPDHIFNLPNLHVLALQYNLELNGHLPTSNWSRSLQLLDLSFTNFSGGIPSSIGEARALRYLDLGSCNFNGEISNFEIHSNPLIMGDQLVPNCVFNITKRAPSSSNSFLSTLLPGNVCSTGQLSNLTHLNLASNNFTGVIPSWLFSLPTLKFLNLYHNNFSGFMRDFRSNTLEYVDASFNQFQGEIPLSVYRQVNLRELRLCHNNLSGVFNLDIERIPSLTSLCVSNNPQLSIFSSKPISSNLEFISMSSVKLNNNVPYFLRYQKNLSILELSHNALSSGMEHLLSLPKLKRLFLDFNLFNKLPTPILLPSIMEYFSVSNNEVSGNIHPSICEATNLIFLDLSNNSFSGTIPPCLSNMSNLNTLILKSNNFSGVIPTPQNIQYYLASENHFTGEIPFSICFANNLAILGLSNNHLSGTLPPCLTNIASLLALNLQANDISGTIPSTFSTSCKLRSLDLSNNKLEGELPTSLLNCEDLQILDVENNNITGHFPHWLSTLPLRALIFRSNRFYGHLNNSFNTYSFFNLRILDLSFNHFSGPLPSNLFLNLRAIKKFDLIPQFDDYLYPEWFFFGSSDNYQDSLLLTLKGSNQRVERILKAFKAMDLSSNDFSGEIPSEIGILRFLGGLNISHNKLTGEIPTSLGNLTNLEWLDLSSNELRGQIPPQLGALTYLSILNLSQNQLSGPIPQGKQFATFESSSYVGNIGLCNFPLPNCGGDETGNSHESQLVDDDDEDDSLSKGFWWKVVFLGYGCGMGFGIFVGYLVFRIGKPVWIVARVEGKPRRNNYRAAGRNN</sequence>
<evidence type="ECO:0000256" key="13">
    <source>
        <dbReference type="SAM" id="SignalP"/>
    </source>
</evidence>
<keyword evidence="8 12" id="KW-1133">Transmembrane helix</keyword>
<evidence type="ECO:0000256" key="6">
    <source>
        <dbReference type="ARBA" id="ARBA00022729"/>
    </source>
</evidence>
<dbReference type="InterPro" id="IPR013210">
    <property type="entry name" value="LRR_N_plant-typ"/>
</dbReference>
<evidence type="ECO:0000256" key="12">
    <source>
        <dbReference type="SAM" id="Phobius"/>
    </source>
</evidence>
<evidence type="ECO:0000256" key="2">
    <source>
        <dbReference type="ARBA" id="ARBA00009592"/>
    </source>
</evidence>
<keyword evidence="16" id="KW-1185">Reference proteome</keyword>
<dbReference type="SUPFAM" id="SSF52058">
    <property type="entry name" value="L domain-like"/>
    <property type="match status" value="3"/>
</dbReference>
<dbReference type="STRING" id="3659.A0A0A0KBR2"/>
<organism evidence="15 16">
    <name type="scientific">Cucumis sativus</name>
    <name type="common">Cucumber</name>
    <dbReference type="NCBI Taxonomy" id="3659"/>
    <lineage>
        <taxon>Eukaryota</taxon>
        <taxon>Viridiplantae</taxon>
        <taxon>Streptophyta</taxon>
        <taxon>Embryophyta</taxon>
        <taxon>Tracheophyta</taxon>
        <taxon>Spermatophyta</taxon>
        <taxon>Magnoliopsida</taxon>
        <taxon>eudicotyledons</taxon>
        <taxon>Gunneridae</taxon>
        <taxon>Pentapetalae</taxon>
        <taxon>rosids</taxon>
        <taxon>fabids</taxon>
        <taxon>Cucurbitales</taxon>
        <taxon>Cucurbitaceae</taxon>
        <taxon>Benincaseae</taxon>
        <taxon>Cucumis</taxon>
    </lineage>
</organism>
<evidence type="ECO:0000313" key="16">
    <source>
        <dbReference type="Proteomes" id="UP000029981"/>
    </source>
</evidence>
<proteinExistence type="inferred from homology"/>
<reference evidence="15 16" key="2">
    <citation type="journal article" date="2009" name="PLoS ONE">
        <title>An integrated genetic and cytogenetic map of the cucumber genome.</title>
        <authorList>
            <person name="Ren Y."/>
            <person name="Zhang Z."/>
            <person name="Liu J."/>
            <person name="Staub J.E."/>
            <person name="Han Y."/>
            <person name="Cheng Z."/>
            <person name="Li X."/>
            <person name="Lu J."/>
            <person name="Miao H."/>
            <person name="Kang H."/>
            <person name="Xie B."/>
            <person name="Gu X."/>
            <person name="Wang X."/>
            <person name="Du Y."/>
            <person name="Jin W."/>
            <person name="Huang S."/>
        </authorList>
    </citation>
    <scope>NUCLEOTIDE SEQUENCE [LARGE SCALE GENOMIC DNA]</scope>
    <source>
        <strain evidence="16">cv. 9930</strain>
    </source>
</reference>
<keyword evidence="7" id="KW-0677">Repeat</keyword>
<evidence type="ECO:0000313" key="15">
    <source>
        <dbReference type="EMBL" id="KGN46289.1"/>
    </source>
</evidence>
<dbReference type="Gene3D" id="3.80.10.10">
    <property type="entry name" value="Ribonuclease Inhibitor"/>
    <property type="match status" value="7"/>
</dbReference>
<comment type="similarity">
    <text evidence="2">Belongs to the RLP family.</text>
</comment>
<name>A0A0A0KBR2_CUCSA</name>
<dbReference type="Pfam" id="PF00560">
    <property type="entry name" value="LRR_1"/>
    <property type="match status" value="10"/>
</dbReference>
<comment type="subcellular location">
    <subcellularLocation>
        <location evidence="1">Cell membrane</location>
        <topology evidence="1">Single-pass type I membrane protein</topology>
    </subcellularLocation>
</comment>
<dbReference type="FunFam" id="3.80.10.10:FF:000095">
    <property type="entry name" value="LRR receptor-like serine/threonine-protein kinase GSO1"/>
    <property type="match status" value="1"/>
</dbReference>
<feature type="chain" id="PRO_5001972016" description="Leucine-rich repeat-containing N-terminal plant-type domain-containing protein" evidence="13">
    <location>
        <begin position="20"/>
        <end position="1020"/>
    </location>
</feature>
<dbReference type="InterPro" id="IPR032675">
    <property type="entry name" value="LRR_dom_sf"/>
</dbReference>
<keyword evidence="9 12" id="KW-0472">Membrane</keyword>
<dbReference type="AlphaFoldDB" id="A0A0A0KBR2"/>
<evidence type="ECO:0000256" key="10">
    <source>
        <dbReference type="ARBA" id="ARBA00023170"/>
    </source>
</evidence>
<reference evidence="15 16" key="3">
    <citation type="journal article" date="2010" name="BMC Genomics">
        <title>Transcriptome sequencing and comparative analysis of cucumber flowers with different sex types.</title>
        <authorList>
            <person name="Guo S."/>
            <person name="Zheng Y."/>
            <person name="Joung J.G."/>
            <person name="Liu S."/>
            <person name="Zhang Z."/>
            <person name="Crasta O.R."/>
            <person name="Sobral B.W."/>
            <person name="Xu Y."/>
            <person name="Huang S."/>
            <person name="Fei Z."/>
        </authorList>
    </citation>
    <scope>NUCLEOTIDE SEQUENCE [LARGE SCALE GENOMIC DNA]</scope>
    <source>
        <strain evidence="16">cv. 9930</strain>
    </source>
</reference>
<dbReference type="GO" id="GO:0005886">
    <property type="term" value="C:plasma membrane"/>
    <property type="evidence" value="ECO:0007669"/>
    <property type="project" value="UniProtKB-SubCell"/>
</dbReference>
<dbReference type="eggNOG" id="KOG0619">
    <property type="taxonomic scope" value="Eukaryota"/>
</dbReference>
<dbReference type="SMART" id="SM00369">
    <property type="entry name" value="LRR_TYP"/>
    <property type="match status" value="9"/>
</dbReference>
<dbReference type="PROSITE" id="PS51450">
    <property type="entry name" value="LRR"/>
    <property type="match status" value="1"/>
</dbReference>
<gene>
    <name evidence="15" type="ORF">Csa_6G080320</name>
</gene>
<dbReference type="InterPro" id="IPR046956">
    <property type="entry name" value="RLP23-like"/>
</dbReference>
<dbReference type="InterPro" id="IPR003591">
    <property type="entry name" value="Leu-rich_rpt_typical-subtyp"/>
</dbReference>
<evidence type="ECO:0000256" key="1">
    <source>
        <dbReference type="ARBA" id="ARBA00004251"/>
    </source>
</evidence>
<keyword evidence="5 12" id="KW-0812">Transmembrane</keyword>
<feature type="transmembrane region" description="Helical" evidence="12">
    <location>
        <begin position="968"/>
        <end position="992"/>
    </location>
</feature>
<dbReference type="Pfam" id="PF08263">
    <property type="entry name" value="LRRNT_2"/>
    <property type="match status" value="1"/>
</dbReference>
<dbReference type="PRINTS" id="PR00019">
    <property type="entry name" value="LEURICHRPT"/>
</dbReference>